<dbReference type="EMBL" id="AUWU02000006">
    <property type="protein sequence ID" value="KAH0572353.1"/>
    <property type="molecule type" value="Genomic_DNA"/>
</dbReference>
<dbReference type="EMBL" id="KI546170">
    <property type="protein sequence ID" value="EST41417.1"/>
    <property type="molecule type" value="Genomic_DNA"/>
</dbReference>
<keyword evidence="1" id="KW-1133">Transmembrane helix</keyword>
<dbReference type="AlphaFoldDB" id="V6LAH8"/>
<reference evidence="3" key="2">
    <citation type="submission" date="2020-12" db="EMBL/GenBank/DDBJ databases">
        <title>New Spironucleus salmonicida genome in near-complete chromosomes.</title>
        <authorList>
            <person name="Xu F."/>
            <person name="Kurt Z."/>
            <person name="Jimenez-Gonzalez A."/>
            <person name="Astvaldsson A."/>
            <person name="Andersson J.O."/>
            <person name="Svard S.G."/>
        </authorList>
    </citation>
    <scope>NUCLEOTIDE SEQUENCE</scope>
    <source>
        <strain evidence="3">ATCC 50377</strain>
    </source>
</reference>
<keyword evidence="4" id="KW-1185">Reference proteome</keyword>
<sequence>MESVDQEMQALEAFVKRLEFLVSQKELVAKELESTYGQMKDEINMRKQAKYGNTSGIFIVSALALACVVVGLKWIIN</sequence>
<accession>V6LAH8</accession>
<keyword evidence="1" id="KW-0812">Transmembrane</keyword>
<feature type="transmembrane region" description="Helical" evidence="1">
    <location>
        <begin position="55"/>
        <end position="76"/>
    </location>
</feature>
<keyword evidence="1" id="KW-0472">Membrane</keyword>
<gene>
    <name evidence="2" type="ORF">SS50377_19134</name>
    <name evidence="3" type="ORF">SS50377_26563</name>
</gene>
<name>V6LAH8_9EUKA</name>
<reference evidence="2 3" key="1">
    <citation type="journal article" date="2014" name="PLoS Genet.">
        <title>The Genome of Spironucleus salmonicida Highlights a Fish Pathogen Adapted to Fluctuating Environments.</title>
        <authorList>
            <person name="Xu F."/>
            <person name="Jerlstrom-Hultqvist J."/>
            <person name="Einarsson E."/>
            <person name="Astvaldsson A."/>
            <person name="Svard S.G."/>
            <person name="Andersson J.O."/>
        </authorList>
    </citation>
    <scope>NUCLEOTIDE SEQUENCE</scope>
    <source>
        <strain evidence="3">ATCC 50377</strain>
    </source>
</reference>
<proteinExistence type="predicted"/>
<dbReference type="Proteomes" id="UP000018208">
    <property type="component" value="Unassembled WGS sequence"/>
</dbReference>
<evidence type="ECO:0000256" key="1">
    <source>
        <dbReference type="SAM" id="Phobius"/>
    </source>
</evidence>
<organism evidence="2">
    <name type="scientific">Spironucleus salmonicida</name>
    <dbReference type="NCBI Taxonomy" id="348837"/>
    <lineage>
        <taxon>Eukaryota</taxon>
        <taxon>Metamonada</taxon>
        <taxon>Diplomonadida</taxon>
        <taxon>Hexamitidae</taxon>
        <taxon>Hexamitinae</taxon>
        <taxon>Spironucleus</taxon>
    </lineage>
</organism>
<evidence type="ECO:0000313" key="2">
    <source>
        <dbReference type="EMBL" id="EST41417.1"/>
    </source>
</evidence>
<protein>
    <submittedName>
        <fullName evidence="2">Uncharacterized protein</fullName>
    </submittedName>
</protein>
<dbReference type="VEuPathDB" id="GiardiaDB:SS50377_26563"/>
<evidence type="ECO:0000313" key="4">
    <source>
        <dbReference type="Proteomes" id="UP000018208"/>
    </source>
</evidence>
<evidence type="ECO:0000313" key="3">
    <source>
        <dbReference type="EMBL" id="KAH0572353.1"/>
    </source>
</evidence>